<dbReference type="InterPro" id="IPR027278">
    <property type="entry name" value="ACCD_DCysDesulf"/>
</dbReference>
<evidence type="ECO:0008006" key="6">
    <source>
        <dbReference type="Google" id="ProtNLM"/>
    </source>
</evidence>
<comment type="similarity">
    <text evidence="2">Belongs to the ACC deaminase/D-cysteine desulfhydrase family.</text>
</comment>
<name>A0AAV8URE9_9RHOD</name>
<sequence length="301" mass="34521">MELSLRNVATHVIYGRDVLVKRDDLVTFGPRINGNKYRKLLHIVKDTAGEPIVSFGPYQSNSMAALASVCKMQGRKFVYYSLPVPPDELRTPVANLKFALEAGMELRQVEREGNPLFLYDLTADEVTDLSSFHMVPLSVAYKQAEEGCRQLARELVEQLEEYSFTKVKVACSSYSGALAMFIERYFRERAPHISAVAVPCSGDGTRTREEMEALDKKTGNLEMIPEVLYRKRGWFLTAAPIDEGVFKRYRMEEKLHVREELMHQGLPVDFLFGAGAWEVMKTRTDFFKDNGFALVYYHYWR</sequence>
<evidence type="ECO:0000256" key="2">
    <source>
        <dbReference type="ARBA" id="ARBA00008639"/>
    </source>
</evidence>
<evidence type="ECO:0000256" key="1">
    <source>
        <dbReference type="ARBA" id="ARBA00001933"/>
    </source>
</evidence>
<dbReference type="PANTHER" id="PTHR43780">
    <property type="entry name" value="1-AMINOCYCLOPROPANE-1-CARBOXYLATE DEAMINASE-RELATED"/>
    <property type="match status" value="1"/>
</dbReference>
<comment type="caution">
    <text evidence="4">The sequence shown here is derived from an EMBL/GenBank/DDBJ whole genome shotgun (WGS) entry which is preliminary data.</text>
</comment>
<comment type="cofactor">
    <cofactor evidence="1">
        <name>pyridoxal 5'-phosphate</name>
        <dbReference type="ChEBI" id="CHEBI:597326"/>
    </cofactor>
</comment>
<dbReference type="InterPro" id="IPR036052">
    <property type="entry name" value="TrpB-like_PALP_sf"/>
</dbReference>
<proteinExistence type="inferred from homology"/>
<dbReference type="GO" id="GO:0019148">
    <property type="term" value="F:D-cysteine desulfhydrase activity"/>
    <property type="evidence" value="ECO:0007669"/>
    <property type="project" value="TreeGrafter"/>
</dbReference>
<gene>
    <name evidence="4" type="ORF">NDN08_001631</name>
</gene>
<evidence type="ECO:0000313" key="5">
    <source>
        <dbReference type="Proteomes" id="UP001157974"/>
    </source>
</evidence>
<keyword evidence="3" id="KW-0663">Pyridoxal phosphate</keyword>
<dbReference type="Proteomes" id="UP001157974">
    <property type="component" value="Unassembled WGS sequence"/>
</dbReference>
<organism evidence="4 5">
    <name type="scientific">Rhodosorus marinus</name>
    <dbReference type="NCBI Taxonomy" id="101924"/>
    <lineage>
        <taxon>Eukaryota</taxon>
        <taxon>Rhodophyta</taxon>
        <taxon>Stylonematophyceae</taxon>
        <taxon>Stylonematales</taxon>
        <taxon>Stylonemataceae</taxon>
        <taxon>Rhodosorus</taxon>
    </lineage>
</organism>
<evidence type="ECO:0000256" key="3">
    <source>
        <dbReference type="ARBA" id="ARBA00022898"/>
    </source>
</evidence>
<protein>
    <recommendedName>
        <fullName evidence="6">Tryptophan synthase beta chain-like PALP domain-containing protein</fullName>
    </recommendedName>
</protein>
<reference evidence="4 5" key="1">
    <citation type="journal article" date="2023" name="Nat. Commun.">
        <title>Origin of minicircular mitochondrial genomes in red algae.</title>
        <authorList>
            <person name="Lee Y."/>
            <person name="Cho C.H."/>
            <person name="Lee Y.M."/>
            <person name="Park S.I."/>
            <person name="Yang J.H."/>
            <person name="West J.A."/>
            <person name="Bhattacharya D."/>
            <person name="Yoon H.S."/>
        </authorList>
    </citation>
    <scope>NUCLEOTIDE SEQUENCE [LARGE SCALE GENOMIC DNA]</scope>
    <source>
        <strain evidence="4 5">CCMP1338</strain>
        <tissue evidence="4">Whole cell</tissue>
    </source>
</reference>
<keyword evidence="5" id="KW-1185">Reference proteome</keyword>
<dbReference type="AlphaFoldDB" id="A0AAV8URE9"/>
<dbReference type="Gene3D" id="3.40.50.1100">
    <property type="match status" value="1"/>
</dbReference>
<dbReference type="PANTHER" id="PTHR43780:SF2">
    <property type="entry name" value="1-AMINOCYCLOPROPANE-1-CARBOXYLATE DEAMINASE-RELATED"/>
    <property type="match status" value="1"/>
</dbReference>
<evidence type="ECO:0000313" key="4">
    <source>
        <dbReference type="EMBL" id="KAJ8905121.1"/>
    </source>
</evidence>
<dbReference type="EMBL" id="JAMWBK010000005">
    <property type="protein sequence ID" value="KAJ8905121.1"/>
    <property type="molecule type" value="Genomic_DNA"/>
</dbReference>
<dbReference type="SUPFAM" id="SSF53686">
    <property type="entry name" value="Tryptophan synthase beta subunit-like PLP-dependent enzymes"/>
    <property type="match status" value="1"/>
</dbReference>
<accession>A0AAV8URE9</accession>